<dbReference type="EMBL" id="CP130613">
    <property type="protein sequence ID" value="WKW14175.1"/>
    <property type="molecule type" value="Genomic_DNA"/>
</dbReference>
<feature type="region of interest" description="Disordered" evidence="1">
    <location>
        <begin position="364"/>
        <end position="384"/>
    </location>
</feature>
<evidence type="ECO:0008006" key="6">
    <source>
        <dbReference type="Google" id="ProtNLM"/>
    </source>
</evidence>
<dbReference type="SUPFAM" id="SSF48452">
    <property type="entry name" value="TPR-like"/>
    <property type="match status" value="1"/>
</dbReference>
<dbReference type="AlphaFoldDB" id="A0AA49Q7K5"/>
<accession>A0AA49Q7K5</accession>
<name>A0AA49Q7K5_9BACT</name>
<gene>
    <name evidence="3" type="ORF">Strain138_000506</name>
    <name evidence="4" type="ORF">Strain318_000506</name>
</gene>
<reference evidence="4" key="1">
    <citation type="submission" date="2023-07" db="EMBL/GenBank/DDBJ databases">
        <authorList>
            <person name="Haufschild T."/>
            <person name="Kallscheuer N."/>
            <person name="Hammer J."/>
            <person name="Kohn T."/>
            <person name="Kabuu M."/>
            <person name="Jogler M."/>
            <person name="Wohfarth N."/>
            <person name="Heuer A."/>
            <person name="Rohde M."/>
            <person name="van Teeseling M.C.F."/>
            <person name="Jogler C."/>
        </authorList>
    </citation>
    <scope>NUCLEOTIDE SEQUENCE</scope>
    <source>
        <strain evidence="3">Strain 138</strain>
        <strain evidence="4">Strain 318</strain>
    </source>
</reference>
<evidence type="ECO:0000313" key="3">
    <source>
        <dbReference type="EMBL" id="WKW11265.1"/>
    </source>
</evidence>
<protein>
    <recommendedName>
        <fullName evidence="6">RagB/SusD domain-containing protein</fullName>
    </recommendedName>
</protein>
<organism evidence="4 5">
    <name type="scientific">Pseudogemmatithrix spongiicola</name>
    <dbReference type="NCBI Taxonomy" id="3062599"/>
    <lineage>
        <taxon>Bacteria</taxon>
        <taxon>Pseudomonadati</taxon>
        <taxon>Gemmatimonadota</taxon>
        <taxon>Gemmatimonadia</taxon>
        <taxon>Gemmatimonadales</taxon>
        <taxon>Gemmatimonadaceae</taxon>
        <taxon>Pseudogemmatithrix</taxon>
    </lineage>
</organism>
<feature type="signal peptide" evidence="2">
    <location>
        <begin position="1"/>
        <end position="20"/>
    </location>
</feature>
<evidence type="ECO:0000313" key="5">
    <source>
        <dbReference type="Proteomes" id="UP001229955"/>
    </source>
</evidence>
<keyword evidence="2" id="KW-0732">Signal</keyword>
<sequence length="552" mass="58874">MRKLSLLGGAVGVLMLSACGDVLQVDNFNNPDVARAYSTIDGVEGVIAGLGSGLYNLQGQRSNEGVNTQSKILSGESMTSVNNFGGAPRSAIPRSPISNSLGNDIETGNRVDFQRFSVLSRTASNALAAVERLIATNGPAAMGSVGRTQRSRAFGYFILGQALGNLASGYDSAAIVTPDVPSDVIPELSSYADVNAAAVRMLDTALVAATAGAADAGNFTLPGTWLSNATMTNANFTRLVRSMRARIRAGAARNPTEAAAIDWPAVIADGTNGITADFTQDVGGTTGWSGGYHTVQSYVASTWAWAPMYYYGMADVSGAYATWLATPRSTRTQFLVQTPDTRWPQGATRAAQQAEAPASTGTLLPAGRYMRNRPTGEDPPADGWGQSMYDHRRWGFIRENSNQGTLVEMDVDEPRLLAAEGYIRTNQFALAAPLINLSRQAHGLPAVGITDGTSPVAGGASCVPQVPVAPSYTATACGNMLEAMKYELRMETAWTGYMQWFRHHRRWGDMIEGTPLQWPVPYQEMQARQKGFYDGTMVAPQGTYRFGSGANL</sequence>
<dbReference type="RefSeq" id="WP_367886965.1">
    <property type="nucleotide sequence ID" value="NZ_CP130612.1"/>
</dbReference>
<dbReference type="Proteomes" id="UP001229955">
    <property type="component" value="Chromosome"/>
</dbReference>
<evidence type="ECO:0000313" key="4">
    <source>
        <dbReference type="EMBL" id="WKW14175.1"/>
    </source>
</evidence>
<accession>A0AA49Q4I2</accession>
<evidence type="ECO:0000256" key="2">
    <source>
        <dbReference type="SAM" id="SignalP"/>
    </source>
</evidence>
<dbReference type="PROSITE" id="PS51257">
    <property type="entry name" value="PROKAR_LIPOPROTEIN"/>
    <property type="match status" value="1"/>
</dbReference>
<dbReference type="EMBL" id="CP130612">
    <property type="protein sequence ID" value="WKW11265.1"/>
    <property type="molecule type" value="Genomic_DNA"/>
</dbReference>
<dbReference type="KEGG" id="pspc:Strain318_000506"/>
<keyword evidence="5" id="KW-1185">Reference proteome</keyword>
<evidence type="ECO:0000256" key="1">
    <source>
        <dbReference type="SAM" id="MobiDB-lite"/>
    </source>
</evidence>
<proteinExistence type="predicted"/>
<dbReference type="InterPro" id="IPR011990">
    <property type="entry name" value="TPR-like_helical_dom_sf"/>
</dbReference>
<feature type="chain" id="PRO_5041409179" description="RagB/SusD domain-containing protein" evidence="2">
    <location>
        <begin position="21"/>
        <end position="552"/>
    </location>
</feature>
<dbReference type="Gene3D" id="1.25.40.390">
    <property type="match status" value="1"/>
</dbReference>